<dbReference type="AlphaFoldDB" id="A0AAU9P1P0"/>
<dbReference type="Gene3D" id="3.40.50.1000">
    <property type="entry name" value="HAD superfamily/HAD-like"/>
    <property type="match status" value="1"/>
</dbReference>
<evidence type="ECO:0000313" key="3">
    <source>
        <dbReference type="Proteomes" id="UP001157418"/>
    </source>
</evidence>
<dbReference type="SUPFAM" id="SSF56784">
    <property type="entry name" value="HAD-like"/>
    <property type="match status" value="1"/>
</dbReference>
<sequence>MLSVEKLTGADHHTSNDSIFKRPHLDSFWEFCFERFNVDIRSTKYKINVLAVVEFLLPNFNEKLLFIWDVSRCTKTKMNTIDNNKKPIEFKYLGKFWESNGPYKSWIKGDFNKLNTLLVDDSPLKSSTIFQLYDGFYGDKSQRVKSTLHFLRLLLLYLSCDSSSLFLRFFFIPSLHNPSSLNRV</sequence>
<proteinExistence type="predicted"/>
<evidence type="ECO:0000313" key="2">
    <source>
        <dbReference type="EMBL" id="CAH1444100.1"/>
    </source>
</evidence>
<comment type="caution">
    <text evidence="2">The sequence shown here is derived from an EMBL/GenBank/DDBJ whole genome shotgun (WGS) entry which is preliminary data.</text>
</comment>
<protein>
    <recommendedName>
        <fullName evidence="4">FCP1 homology domain-containing protein</fullName>
    </recommendedName>
</protein>
<keyword evidence="1" id="KW-0472">Membrane</keyword>
<evidence type="ECO:0000256" key="1">
    <source>
        <dbReference type="SAM" id="Phobius"/>
    </source>
</evidence>
<feature type="transmembrane region" description="Helical" evidence="1">
    <location>
        <begin position="150"/>
        <end position="171"/>
    </location>
</feature>
<dbReference type="InterPro" id="IPR036412">
    <property type="entry name" value="HAD-like_sf"/>
</dbReference>
<dbReference type="Proteomes" id="UP001157418">
    <property type="component" value="Unassembled WGS sequence"/>
</dbReference>
<dbReference type="InterPro" id="IPR023214">
    <property type="entry name" value="HAD_sf"/>
</dbReference>
<name>A0AAU9P1P0_9ASTR</name>
<dbReference type="EMBL" id="CAKMRJ010005523">
    <property type="protein sequence ID" value="CAH1444100.1"/>
    <property type="molecule type" value="Genomic_DNA"/>
</dbReference>
<keyword evidence="1" id="KW-0812">Transmembrane</keyword>
<gene>
    <name evidence="2" type="ORF">LVIROSA_LOCUS29966</name>
</gene>
<reference evidence="2 3" key="1">
    <citation type="submission" date="2022-01" db="EMBL/GenBank/DDBJ databases">
        <authorList>
            <person name="Xiong W."/>
            <person name="Schranz E."/>
        </authorList>
    </citation>
    <scope>NUCLEOTIDE SEQUENCE [LARGE SCALE GENOMIC DNA]</scope>
</reference>
<organism evidence="2 3">
    <name type="scientific">Lactuca virosa</name>
    <dbReference type="NCBI Taxonomy" id="75947"/>
    <lineage>
        <taxon>Eukaryota</taxon>
        <taxon>Viridiplantae</taxon>
        <taxon>Streptophyta</taxon>
        <taxon>Embryophyta</taxon>
        <taxon>Tracheophyta</taxon>
        <taxon>Spermatophyta</taxon>
        <taxon>Magnoliopsida</taxon>
        <taxon>eudicotyledons</taxon>
        <taxon>Gunneridae</taxon>
        <taxon>Pentapetalae</taxon>
        <taxon>asterids</taxon>
        <taxon>campanulids</taxon>
        <taxon>Asterales</taxon>
        <taxon>Asteraceae</taxon>
        <taxon>Cichorioideae</taxon>
        <taxon>Cichorieae</taxon>
        <taxon>Lactucinae</taxon>
        <taxon>Lactuca</taxon>
    </lineage>
</organism>
<keyword evidence="1" id="KW-1133">Transmembrane helix</keyword>
<evidence type="ECO:0008006" key="4">
    <source>
        <dbReference type="Google" id="ProtNLM"/>
    </source>
</evidence>
<keyword evidence="3" id="KW-1185">Reference proteome</keyword>
<accession>A0AAU9P1P0</accession>